<dbReference type="GO" id="GO:0008180">
    <property type="term" value="C:COP9 signalosome"/>
    <property type="evidence" value="ECO:0007669"/>
    <property type="project" value="TreeGrafter"/>
</dbReference>
<dbReference type="InterPro" id="IPR055089">
    <property type="entry name" value="COP9_N"/>
</dbReference>
<dbReference type="PANTHER" id="PTHR10758:SF1">
    <property type="entry name" value="COP9 SIGNALOSOME COMPLEX SUBUNIT 3"/>
    <property type="match status" value="1"/>
</dbReference>
<feature type="domain" description="COP9 signalosome complex subunit 3 N-terminal helical repeats" evidence="2">
    <location>
        <begin position="7"/>
        <end position="63"/>
    </location>
</feature>
<dbReference type="PANTHER" id="PTHR10758">
    <property type="entry name" value="26S PROTEASOME NON-ATPASE REGULATORY SUBUNIT 3/COP9 SIGNALOSOME COMPLEX SUBUNIT 3"/>
    <property type="match status" value="1"/>
</dbReference>
<dbReference type="Proteomes" id="UP000887577">
    <property type="component" value="Unplaced"/>
</dbReference>
<evidence type="ECO:0000256" key="1">
    <source>
        <dbReference type="ARBA" id="ARBA00022490"/>
    </source>
</evidence>
<dbReference type="InterPro" id="IPR050756">
    <property type="entry name" value="CSN3"/>
</dbReference>
<evidence type="ECO:0000259" key="2">
    <source>
        <dbReference type="Pfam" id="PF22788"/>
    </source>
</evidence>
<dbReference type="GO" id="GO:0006511">
    <property type="term" value="P:ubiquitin-dependent protein catabolic process"/>
    <property type="evidence" value="ECO:0007669"/>
    <property type="project" value="TreeGrafter"/>
</dbReference>
<dbReference type="Pfam" id="PF22788">
    <property type="entry name" value="COP9_hel_rpt"/>
    <property type="match status" value="1"/>
</dbReference>
<keyword evidence="1" id="KW-0963">Cytoplasm</keyword>
<proteinExistence type="predicted"/>
<reference evidence="4" key="1">
    <citation type="submission" date="2022-11" db="UniProtKB">
        <authorList>
            <consortium name="WormBaseParasite"/>
        </authorList>
    </citation>
    <scope>IDENTIFICATION</scope>
</reference>
<evidence type="ECO:0000313" key="3">
    <source>
        <dbReference type="Proteomes" id="UP000887577"/>
    </source>
</evidence>
<protein>
    <recommendedName>
        <fullName evidence="2">COP9 signalosome complex subunit 3 N-terminal helical repeats domain-containing protein</fullName>
    </recommendedName>
</protein>
<accession>A0A914Y5Y3</accession>
<organism evidence="3 4">
    <name type="scientific">Panagrolaimus superbus</name>
    <dbReference type="NCBI Taxonomy" id="310955"/>
    <lineage>
        <taxon>Eukaryota</taxon>
        <taxon>Metazoa</taxon>
        <taxon>Ecdysozoa</taxon>
        <taxon>Nematoda</taxon>
        <taxon>Chromadorea</taxon>
        <taxon>Rhabditida</taxon>
        <taxon>Tylenchina</taxon>
        <taxon>Panagrolaimomorpha</taxon>
        <taxon>Panagrolaimoidea</taxon>
        <taxon>Panagrolaimidae</taxon>
        <taxon>Panagrolaimus</taxon>
    </lineage>
</organism>
<sequence>MSCGSEPILLFFYYAALIRVAQCRYEEGLLLIEQLLCIRGMCNSSIAIEAFKVAIIVALILGHDQLFLPGCRNVKFLQSLSRPYLTIAYIVTSAKIGDNIPALVKDYAEKTRKVFQQDGNAGLIDVLVRKLQEKKISDMPKV</sequence>
<dbReference type="AlphaFoldDB" id="A0A914Y5Y3"/>
<dbReference type="WBParaSite" id="PSU_v2.g14175.t1">
    <property type="protein sequence ID" value="PSU_v2.g14175.t1"/>
    <property type="gene ID" value="PSU_v2.g14175"/>
</dbReference>
<keyword evidence="3" id="KW-1185">Reference proteome</keyword>
<evidence type="ECO:0000313" key="4">
    <source>
        <dbReference type="WBParaSite" id="PSU_v2.g14175.t1"/>
    </source>
</evidence>
<name>A0A914Y5Y3_9BILA</name>